<gene>
    <name evidence="3" type="ORF">D0544_16000</name>
</gene>
<dbReference type="RefSeq" id="WP_125017907.1">
    <property type="nucleotide sequence ID" value="NZ_QWEZ01000002.1"/>
</dbReference>
<name>A0A3P3VR71_9GAMM</name>
<dbReference type="GO" id="GO:0047617">
    <property type="term" value="F:fatty acyl-CoA hydrolase activity"/>
    <property type="evidence" value="ECO:0007669"/>
    <property type="project" value="TreeGrafter"/>
</dbReference>
<proteinExistence type="inferred from homology"/>
<keyword evidence="2" id="KW-0378">Hydrolase</keyword>
<reference evidence="3 4" key="2">
    <citation type="submission" date="2018-12" db="EMBL/GenBank/DDBJ databases">
        <title>Simiduia agarivorans gen. nov., sp. nov., a marine, agarolytic bacterium isolated from shallow coastal water from Keelung, Taiwan.</title>
        <authorList>
            <person name="Shieh W.Y."/>
        </authorList>
    </citation>
    <scope>NUCLEOTIDE SEQUENCE [LARGE SCALE GENOMIC DNA]</scope>
    <source>
        <strain evidence="3 4">GTF-13</strain>
    </source>
</reference>
<evidence type="ECO:0000256" key="2">
    <source>
        <dbReference type="ARBA" id="ARBA00022801"/>
    </source>
</evidence>
<accession>A0A3P3VR71</accession>
<evidence type="ECO:0000313" key="3">
    <source>
        <dbReference type="EMBL" id="RRJ83323.1"/>
    </source>
</evidence>
<dbReference type="EMBL" id="QWEZ01000002">
    <property type="protein sequence ID" value="RRJ83323.1"/>
    <property type="molecule type" value="Genomic_DNA"/>
</dbReference>
<dbReference type="PANTHER" id="PTHR31793">
    <property type="entry name" value="4-HYDROXYBENZOYL-COA THIOESTERASE FAMILY MEMBER"/>
    <property type="match status" value="1"/>
</dbReference>
<dbReference type="InterPro" id="IPR050563">
    <property type="entry name" value="4-hydroxybenzoyl-CoA_TE"/>
</dbReference>
<evidence type="ECO:0000313" key="4">
    <source>
        <dbReference type="Proteomes" id="UP000280792"/>
    </source>
</evidence>
<dbReference type="Pfam" id="PF13279">
    <property type="entry name" value="4HBT_2"/>
    <property type="match status" value="1"/>
</dbReference>
<comment type="similarity">
    <text evidence="1">Belongs to the 4-hydroxybenzoyl-CoA thioesterase family.</text>
</comment>
<dbReference type="AlphaFoldDB" id="A0A3P3VR71"/>
<dbReference type="SUPFAM" id="SSF54637">
    <property type="entry name" value="Thioesterase/thiol ester dehydrase-isomerase"/>
    <property type="match status" value="1"/>
</dbReference>
<sequence length="145" mass="16030">MKSDRPSHEDFPHFQTLNTRWMDNDLYGHINNVTYYAYFDTVVNRYLIDAGGLDIHSGPVIAYVVSSGCDYFRSAAYPQVLEIGLRVTKLGNSSVTYSLGVFAQGEEALLACGQFVHVFVDRARETPVPIPATLRAALEPLCAPG</sequence>
<evidence type="ECO:0000256" key="1">
    <source>
        <dbReference type="ARBA" id="ARBA00005953"/>
    </source>
</evidence>
<dbReference type="PANTHER" id="PTHR31793:SF27">
    <property type="entry name" value="NOVEL THIOESTERASE SUPERFAMILY DOMAIN AND SAPOSIN A-TYPE DOMAIN CONTAINING PROTEIN (0610012H03RIK)"/>
    <property type="match status" value="1"/>
</dbReference>
<organism evidence="3 4">
    <name type="scientific">Aestuariirhabdus litorea</name>
    <dbReference type="NCBI Taxonomy" id="2528527"/>
    <lineage>
        <taxon>Bacteria</taxon>
        <taxon>Pseudomonadati</taxon>
        <taxon>Pseudomonadota</taxon>
        <taxon>Gammaproteobacteria</taxon>
        <taxon>Oceanospirillales</taxon>
        <taxon>Aestuariirhabdaceae</taxon>
        <taxon>Aestuariirhabdus</taxon>
    </lineage>
</organism>
<reference evidence="3 4" key="1">
    <citation type="submission" date="2018-08" db="EMBL/GenBank/DDBJ databases">
        <authorList>
            <person name="Khan S.A."/>
        </authorList>
    </citation>
    <scope>NUCLEOTIDE SEQUENCE [LARGE SCALE GENOMIC DNA]</scope>
    <source>
        <strain evidence="3 4">GTF-13</strain>
    </source>
</reference>
<dbReference type="Proteomes" id="UP000280792">
    <property type="component" value="Unassembled WGS sequence"/>
</dbReference>
<dbReference type="CDD" id="cd00586">
    <property type="entry name" value="4HBT"/>
    <property type="match status" value="1"/>
</dbReference>
<dbReference type="InterPro" id="IPR029069">
    <property type="entry name" value="HotDog_dom_sf"/>
</dbReference>
<protein>
    <submittedName>
        <fullName evidence="3">Acyl-CoA thioesterase</fullName>
    </submittedName>
</protein>
<dbReference type="Gene3D" id="3.10.129.10">
    <property type="entry name" value="Hotdog Thioesterase"/>
    <property type="match status" value="1"/>
</dbReference>
<keyword evidence="4" id="KW-1185">Reference proteome</keyword>
<comment type="caution">
    <text evidence="3">The sequence shown here is derived from an EMBL/GenBank/DDBJ whole genome shotgun (WGS) entry which is preliminary data.</text>
</comment>